<dbReference type="NCBIfam" id="NF046065">
    <property type="entry name" value="MtxRegRemB"/>
    <property type="match status" value="1"/>
</dbReference>
<proteinExistence type="predicted"/>
<organism evidence="1 2">
    <name type="scientific">Paraliobacillus ryukyuensis</name>
    <dbReference type="NCBI Taxonomy" id="200904"/>
    <lineage>
        <taxon>Bacteria</taxon>
        <taxon>Bacillati</taxon>
        <taxon>Bacillota</taxon>
        <taxon>Bacilli</taxon>
        <taxon>Bacillales</taxon>
        <taxon>Bacillaceae</taxon>
        <taxon>Paraliobacillus</taxon>
    </lineage>
</organism>
<evidence type="ECO:0000313" key="1">
    <source>
        <dbReference type="EMBL" id="RBO99944.1"/>
    </source>
</evidence>
<keyword evidence="2" id="KW-1185">Reference proteome</keyword>
<name>A0A366EEP7_9BACI</name>
<evidence type="ECO:0000313" key="2">
    <source>
        <dbReference type="Proteomes" id="UP000252254"/>
    </source>
</evidence>
<dbReference type="OrthoDB" id="9811390at2"/>
<dbReference type="AlphaFoldDB" id="A0A366EEP7"/>
<sequence length="97" mass="10974">MFIHIGGDNVIRSEEVVSIIDYAFVSSSTINDEMIANQRQANNVLDLHQEETKSVVITTDRIYYSPLAVLTLKKRANMIATISKLDDYSSEETFEDT</sequence>
<dbReference type="STRING" id="200904.GCA_900168775_00038"/>
<protein>
    <submittedName>
        <fullName evidence="1">Uncharacterized protein DUF370</fullName>
    </submittedName>
</protein>
<dbReference type="Proteomes" id="UP000252254">
    <property type="component" value="Unassembled WGS sequence"/>
</dbReference>
<dbReference type="Pfam" id="PF04025">
    <property type="entry name" value="RemA-like"/>
    <property type="match status" value="1"/>
</dbReference>
<dbReference type="EMBL" id="QNRI01000003">
    <property type="protein sequence ID" value="RBO99944.1"/>
    <property type="molecule type" value="Genomic_DNA"/>
</dbReference>
<accession>A0A366EEP7</accession>
<comment type="caution">
    <text evidence="1">The sequence shown here is derived from an EMBL/GenBank/DDBJ whole genome shotgun (WGS) entry which is preliminary data.</text>
</comment>
<dbReference type="RefSeq" id="WP_113868126.1">
    <property type="nucleotide sequence ID" value="NZ_BAABQN010000004.1"/>
</dbReference>
<dbReference type="InterPro" id="IPR007169">
    <property type="entry name" value="RemA-like"/>
</dbReference>
<gene>
    <name evidence="1" type="ORF">DES48_103272</name>
</gene>
<reference evidence="1 2" key="1">
    <citation type="submission" date="2018-06" db="EMBL/GenBank/DDBJ databases">
        <title>Genomic Encyclopedia of Type Strains, Phase IV (KMG-IV): sequencing the most valuable type-strain genomes for metagenomic binning, comparative biology and taxonomic classification.</title>
        <authorList>
            <person name="Goeker M."/>
        </authorList>
    </citation>
    <scope>NUCLEOTIDE SEQUENCE [LARGE SCALE GENOMIC DNA]</scope>
    <source>
        <strain evidence="1 2">DSM 15140</strain>
    </source>
</reference>